<organism evidence="1 2">
    <name type="scientific">Nocardia rhizosphaerae</name>
    <dbReference type="NCBI Taxonomy" id="1691571"/>
    <lineage>
        <taxon>Bacteria</taxon>
        <taxon>Bacillati</taxon>
        <taxon>Actinomycetota</taxon>
        <taxon>Actinomycetes</taxon>
        <taxon>Mycobacteriales</taxon>
        <taxon>Nocardiaceae</taxon>
        <taxon>Nocardia</taxon>
    </lineage>
</organism>
<keyword evidence="2" id="KW-1185">Reference proteome</keyword>
<evidence type="ECO:0000313" key="1">
    <source>
        <dbReference type="EMBL" id="MFC4124912.1"/>
    </source>
</evidence>
<dbReference type="RefSeq" id="WP_378547774.1">
    <property type="nucleotide sequence ID" value="NZ_JBHSBA010000003.1"/>
</dbReference>
<reference evidence="2" key="1">
    <citation type="journal article" date="2019" name="Int. J. Syst. Evol. Microbiol.">
        <title>The Global Catalogue of Microorganisms (GCM) 10K type strain sequencing project: providing services to taxonomists for standard genome sequencing and annotation.</title>
        <authorList>
            <consortium name="The Broad Institute Genomics Platform"/>
            <consortium name="The Broad Institute Genome Sequencing Center for Infectious Disease"/>
            <person name="Wu L."/>
            <person name="Ma J."/>
        </authorList>
    </citation>
    <scope>NUCLEOTIDE SEQUENCE [LARGE SCALE GENOMIC DNA]</scope>
    <source>
        <strain evidence="2">CGMCC 4.7204</strain>
    </source>
</reference>
<sequence>MADTEMFLSRADCHELVAALREIPDLLEPLALAIIRGDRQGLDAVTCRPAPQSKPPVDYGAQAMADDLHNLLSGWVRVVCDHRAMEVPYVGDIPAAAKWLDTNVIALAMTPGADAAFHDIVKAITGLQRRLKRPGDGSLTEDELTAANRMVITAYQIDKVTHLLGERGEGLNRRRVEVLDKAGVLKWCTRDRDTGTRFYRLGDILEAHAVHPRRGRGSNA</sequence>
<dbReference type="EMBL" id="JBHSBA010000003">
    <property type="protein sequence ID" value="MFC4124912.1"/>
    <property type="molecule type" value="Genomic_DNA"/>
</dbReference>
<comment type="caution">
    <text evidence="1">The sequence shown here is derived from an EMBL/GenBank/DDBJ whole genome shotgun (WGS) entry which is preliminary data.</text>
</comment>
<evidence type="ECO:0008006" key="3">
    <source>
        <dbReference type="Google" id="ProtNLM"/>
    </source>
</evidence>
<protein>
    <recommendedName>
        <fullName evidence="3">Helix-turn-helix DNA binding domain protein</fullName>
    </recommendedName>
</protein>
<gene>
    <name evidence="1" type="ORF">ACFOW8_08235</name>
</gene>
<accession>A0ABV8L263</accession>
<name>A0ABV8L263_9NOCA</name>
<proteinExistence type="predicted"/>
<dbReference type="Proteomes" id="UP001595767">
    <property type="component" value="Unassembled WGS sequence"/>
</dbReference>
<evidence type="ECO:0000313" key="2">
    <source>
        <dbReference type="Proteomes" id="UP001595767"/>
    </source>
</evidence>